<dbReference type="EC" id="1.1.1.133" evidence="3 6"/>
<dbReference type="InterPro" id="IPR036291">
    <property type="entry name" value="NAD(P)-bd_dom_sf"/>
</dbReference>
<comment type="similarity">
    <text evidence="2 6">Belongs to the dTDP-4-dehydrorhamnose reductase family.</text>
</comment>
<sequence>MTSGLRILVTGTNGQLGQELAGLAKHYADIEWHFLDRSTLDLSETTRIAPTIAAIAPQVIVNAAAYTAVDKAESEGEIADAINHIAVREIANTAKALDACLIQVSTDYVFDGTHHRPYLPSDTPSPESVYGATKLAGEKAFIGSGAKGIVLRTSWVYSALGKNFVGTMLRLGREKDALGVVADQVGSPTWAKDLARAIIRISLSEKLQNTKGEIYHYSNTGVCSWFDLATCIMDESGLDCSVNPIASEAYPTPAKRPHYSVLNCQSTLDDFSVETPHWLHSLRLALPEFATEKP</sequence>
<dbReference type="Gene3D" id="3.40.50.720">
    <property type="entry name" value="NAD(P)-binding Rossmann-like Domain"/>
    <property type="match status" value="1"/>
</dbReference>
<comment type="cofactor">
    <cofactor evidence="6">
        <name>Mg(2+)</name>
        <dbReference type="ChEBI" id="CHEBI:18420"/>
    </cofactor>
    <text evidence="6">Binds 1 Mg(2+) ion per monomer.</text>
</comment>
<evidence type="ECO:0000256" key="4">
    <source>
        <dbReference type="ARBA" id="ARBA00017099"/>
    </source>
</evidence>
<gene>
    <name evidence="8" type="primary">rfbD</name>
    <name evidence="8" type="ORF">QWI16_15500</name>
</gene>
<evidence type="ECO:0000313" key="9">
    <source>
        <dbReference type="Proteomes" id="UP001168380"/>
    </source>
</evidence>
<dbReference type="NCBIfam" id="TIGR01214">
    <property type="entry name" value="rmlD"/>
    <property type="match status" value="1"/>
</dbReference>
<dbReference type="PANTHER" id="PTHR10491">
    <property type="entry name" value="DTDP-4-DEHYDRORHAMNOSE REDUCTASE"/>
    <property type="match status" value="1"/>
</dbReference>
<evidence type="ECO:0000313" key="8">
    <source>
        <dbReference type="EMBL" id="MDO3383586.1"/>
    </source>
</evidence>
<comment type="caution">
    <text evidence="8">The sequence shown here is derived from an EMBL/GenBank/DDBJ whole genome shotgun (WGS) entry which is preliminary data.</text>
</comment>
<organism evidence="8 9">
    <name type="scientific">Gilvimarinus algae</name>
    <dbReference type="NCBI Taxonomy" id="3058037"/>
    <lineage>
        <taxon>Bacteria</taxon>
        <taxon>Pseudomonadati</taxon>
        <taxon>Pseudomonadota</taxon>
        <taxon>Gammaproteobacteria</taxon>
        <taxon>Cellvibrionales</taxon>
        <taxon>Cellvibrionaceae</taxon>
        <taxon>Gilvimarinus</taxon>
    </lineage>
</organism>
<dbReference type="InterPro" id="IPR005913">
    <property type="entry name" value="dTDP_dehydrorham_reduct"/>
</dbReference>
<accession>A0ABT8TI26</accession>
<comment type="pathway">
    <text evidence="1 6">Carbohydrate biosynthesis; dTDP-L-rhamnose biosynthesis.</text>
</comment>
<keyword evidence="9" id="KW-1185">Reference proteome</keyword>
<feature type="domain" description="RmlD-like substrate binding" evidence="7">
    <location>
        <begin position="6"/>
        <end position="288"/>
    </location>
</feature>
<dbReference type="PANTHER" id="PTHR10491:SF4">
    <property type="entry name" value="METHIONINE ADENOSYLTRANSFERASE 2 SUBUNIT BETA"/>
    <property type="match status" value="1"/>
</dbReference>
<evidence type="ECO:0000256" key="1">
    <source>
        <dbReference type="ARBA" id="ARBA00004781"/>
    </source>
</evidence>
<keyword evidence="6" id="KW-0521">NADP</keyword>
<comment type="function">
    <text evidence="6">Catalyzes the reduction of dTDP-6-deoxy-L-lyxo-4-hexulose to yield dTDP-L-rhamnose.</text>
</comment>
<dbReference type="GO" id="GO:0008831">
    <property type="term" value="F:dTDP-4-dehydrorhamnose reductase activity"/>
    <property type="evidence" value="ECO:0007669"/>
    <property type="project" value="UniProtKB-EC"/>
</dbReference>
<evidence type="ECO:0000256" key="5">
    <source>
        <dbReference type="ARBA" id="ARBA00048200"/>
    </source>
</evidence>
<dbReference type="EMBL" id="JAULRT010000062">
    <property type="protein sequence ID" value="MDO3383586.1"/>
    <property type="molecule type" value="Genomic_DNA"/>
</dbReference>
<keyword evidence="6 8" id="KW-0560">Oxidoreductase</keyword>
<reference evidence="8" key="1">
    <citation type="submission" date="2023-07" db="EMBL/GenBank/DDBJ databases">
        <title>Gilvimarinus algae sp. nov., isolated from the surface of Kelp.</title>
        <authorList>
            <person name="Sun Y.Y."/>
            <person name="Gong Y."/>
            <person name="Du Z.J."/>
        </authorList>
    </citation>
    <scope>NUCLEOTIDE SEQUENCE</scope>
    <source>
        <strain evidence="8">SDUM040014</strain>
    </source>
</reference>
<evidence type="ECO:0000256" key="3">
    <source>
        <dbReference type="ARBA" id="ARBA00012929"/>
    </source>
</evidence>
<protein>
    <recommendedName>
        <fullName evidence="4 6">dTDP-4-dehydrorhamnose reductase</fullName>
        <ecNumber evidence="3 6">1.1.1.133</ecNumber>
    </recommendedName>
</protein>
<evidence type="ECO:0000259" key="7">
    <source>
        <dbReference type="Pfam" id="PF04321"/>
    </source>
</evidence>
<dbReference type="Gene3D" id="3.90.25.10">
    <property type="entry name" value="UDP-galactose 4-epimerase, domain 1"/>
    <property type="match status" value="1"/>
</dbReference>
<dbReference type="InterPro" id="IPR029903">
    <property type="entry name" value="RmlD-like-bd"/>
</dbReference>
<dbReference type="SUPFAM" id="SSF51735">
    <property type="entry name" value="NAD(P)-binding Rossmann-fold domains"/>
    <property type="match status" value="1"/>
</dbReference>
<evidence type="ECO:0000256" key="2">
    <source>
        <dbReference type="ARBA" id="ARBA00010944"/>
    </source>
</evidence>
<dbReference type="RefSeq" id="WP_302714450.1">
    <property type="nucleotide sequence ID" value="NZ_JAULRT010000062.1"/>
</dbReference>
<proteinExistence type="inferred from homology"/>
<name>A0ABT8TI26_9GAMM</name>
<evidence type="ECO:0000256" key="6">
    <source>
        <dbReference type="RuleBase" id="RU364082"/>
    </source>
</evidence>
<comment type="catalytic activity">
    <reaction evidence="5 6">
        <text>dTDP-beta-L-rhamnose + NADP(+) = dTDP-4-dehydro-beta-L-rhamnose + NADPH + H(+)</text>
        <dbReference type="Rhea" id="RHEA:21796"/>
        <dbReference type="ChEBI" id="CHEBI:15378"/>
        <dbReference type="ChEBI" id="CHEBI:57510"/>
        <dbReference type="ChEBI" id="CHEBI:57783"/>
        <dbReference type="ChEBI" id="CHEBI:58349"/>
        <dbReference type="ChEBI" id="CHEBI:62830"/>
        <dbReference type="EC" id="1.1.1.133"/>
    </reaction>
</comment>
<dbReference type="Pfam" id="PF04321">
    <property type="entry name" value="RmlD_sub_bind"/>
    <property type="match status" value="1"/>
</dbReference>
<dbReference type="CDD" id="cd05254">
    <property type="entry name" value="dTDP_HR_like_SDR_e"/>
    <property type="match status" value="1"/>
</dbReference>
<dbReference type="Proteomes" id="UP001168380">
    <property type="component" value="Unassembled WGS sequence"/>
</dbReference>